<dbReference type="Pfam" id="PF08861">
    <property type="entry name" value="DUF1828"/>
    <property type="match status" value="1"/>
</dbReference>
<dbReference type="Proteomes" id="UP000216454">
    <property type="component" value="Unassembled WGS sequence"/>
</dbReference>
<dbReference type="RefSeq" id="WP_094690741.1">
    <property type="nucleotide sequence ID" value="NZ_MWWQ01000005.1"/>
</dbReference>
<reference evidence="3 4" key="1">
    <citation type="journal article" date="2017" name="BMC Genomics">
        <title>Comparative genomic and phylogenomic analyses of the Bifidobacteriaceae family.</title>
        <authorList>
            <person name="Lugli G.A."/>
            <person name="Milani C."/>
            <person name="Turroni F."/>
            <person name="Duranti S."/>
            <person name="Mancabelli L."/>
            <person name="Mangifesta M."/>
            <person name="Ferrario C."/>
            <person name="Modesto M."/>
            <person name="Mattarelli P."/>
            <person name="Jiri K."/>
            <person name="van Sinderen D."/>
            <person name="Ventura M."/>
        </authorList>
    </citation>
    <scope>NUCLEOTIDE SEQUENCE [LARGE SCALE GENOMIC DNA]</scope>
    <source>
        <strain evidence="3 4">DSM 24744</strain>
    </source>
</reference>
<feature type="domain" description="DUF1828" evidence="1">
    <location>
        <begin position="37"/>
        <end position="123"/>
    </location>
</feature>
<organism evidence="3 4">
    <name type="scientific">Pseudoscardovia suis</name>
    <dbReference type="NCBI Taxonomy" id="987063"/>
    <lineage>
        <taxon>Bacteria</taxon>
        <taxon>Bacillati</taxon>
        <taxon>Actinomycetota</taxon>
        <taxon>Actinomycetes</taxon>
        <taxon>Bifidobacteriales</taxon>
        <taxon>Bifidobacteriaceae</taxon>
        <taxon>Pseudoscardovia</taxon>
    </lineage>
</organism>
<keyword evidence="4" id="KW-1185">Reference proteome</keyword>
<dbReference type="OrthoDB" id="1321863at2"/>
<proteinExistence type="predicted"/>
<sequence length="258" mass="28656">MTTTRNDCDRLADEWADWLRRQSSAVRLGDWTEITVPVLDESNDGIRFYAKRAADGTTTFTDDGYTLELFDLRGVTMTPARSMRAAAIARRYGARIDGGQIVLDSDGDRGDAMNRYVQALAAIGGVAESAQRRVSEYFAEDVAARLDECNVFYTQNVGVRGLSSYEHSFDFVFQRSARHPTRFCQAPNSLTKATVERIMFGWDDTSRAPEREESRLVVIGDDRDGTLPAAALSAFDAYGVDVIPWSQLADRAPQELAA</sequence>
<dbReference type="InterPro" id="IPR014961">
    <property type="entry name" value="DUF1829"/>
</dbReference>
<name>A0A261F134_9BIFI</name>
<comment type="caution">
    <text evidence="3">The sequence shown here is derived from an EMBL/GenBank/DDBJ whole genome shotgun (WGS) entry which is preliminary data.</text>
</comment>
<evidence type="ECO:0000313" key="4">
    <source>
        <dbReference type="Proteomes" id="UP000216454"/>
    </source>
</evidence>
<dbReference type="EMBL" id="MWWQ01000005">
    <property type="protein sequence ID" value="OZG52798.1"/>
    <property type="molecule type" value="Genomic_DNA"/>
</dbReference>
<evidence type="ECO:0008006" key="5">
    <source>
        <dbReference type="Google" id="ProtNLM"/>
    </source>
</evidence>
<feature type="domain" description="DUF1829" evidence="2">
    <location>
        <begin position="161"/>
        <end position="247"/>
    </location>
</feature>
<dbReference type="InterPro" id="IPR014960">
    <property type="entry name" value="DUF1828"/>
</dbReference>
<dbReference type="AlphaFoldDB" id="A0A261F134"/>
<protein>
    <recommendedName>
        <fullName evidence="5">DUF1829 domain-containing protein</fullName>
    </recommendedName>
</protein>
<gene>
    <name evidence="3" type="ORF">PSSU_0416</name>
</gene>
<evidence type="ECO:0000259" key="1">
    <source>
        <dbReference type="Pfam" id="PF08861"/>
    </source>
</evidence>
<dbReference type="Pfam" id="PF08862">
    <property type="entry name" value="DUF1829"/>
    <property type="match status" value="1"/>
</dbReference>
<evidence type="ECO:0000259" key="2">
    <source>
        <dbReference type="Pfam" id="PF08862"/>
    </source>
</evidence>
<accession>A0A261F134</accession>
<evidence type="ECO:0000313" key="3">
    <source>
        <dbReference type="EMBL" id="OZG52798.1"/>
    </source>
</evidence>